<evidence type="ECO:0000256" key="4">
    <source>
        <dbReference type="ARBA" id="ARBA00023014"/>
    </source>
</evidence>
<feature type="binding site" evidence="5">
    <location>
        <position position="275"/>
    </location>
    <ligand>
        <name>dimethylallyl diphosphate</name>
        <dbReference type="ChEBI" id="CHEBI:57623"/>
    </ligand>
</feature>
<proteinExistence type="inferred from homology"/>
<dbReference type="NCBIfam" id="NF002190">
    <property type="entry name" value="PRK01045.1-4"/>
    <property type="match status" value="1"/>
</dbReference>
<dbReference type="Pfam" id="PF02401">
    <property type="entry name" value="LYTB"/>
    <property type="match status" value="1"/>
</dbReference>
<keyword evidence="3 5" id="KW-0408">Iron</keyword>
<feature type="active site" description="Proton donor" evidence="5">
    <location>
        <position position="135"/>
    </location>
</feature>
<dbReference type="GO" id="GO:0051745">
    <property type="term" value="F:4-hydroxy-3-methylbut-2-enyl diphosphate reductase activity"/>
    <property type="evidence" value="ECO:0007669"/>
    <property type="project" value="UniProtKB-UniRule"/>
</dbReference>
<evidence type="ECO:0000256" key="2">
    <source>
        <dbReference type="ARBA" id="ARBA00022723"/>
    </source>
</evidence>
<keyword evidence="1 5" id="KW-0004">4Fe-4S</keyword>
<feature type="binding site" evidence="5">
    <location>
        <position position="231"/>
    </location>
    <ligand>
        <name>isopentenyl diphosphate</name>
        <dbReference type="ChEBI" id="CHEBI:128769"/>
    </ligand>
</feature>
<dbReference type="GO" id="GO:0016114">
    <property type="term" value="P:terpenoid biosynthetic process"/>
    <property type="evidence" value="ECO:0007669"/>
    <property type="project" value="UniProtKB-UniRule"/>
</dbReference>
<comment type="pathway">
    <text evidence="5">Isoprenoid biosynthesis; dimethylallyl diphosphate biosynthesis; dimethylallyl diphosphate from (2E)-4-hydroxy-3-methylbutenyl diphosphate: step 1/1.</text>
</comment>
<accession>M1LWD9</accession>
<dbReference type="RefSeq" id="WP_015238089.1">
    <property type="nucleotide sequence ID" value="NC_020285.1"/>
</dbReference>
<dbReference type="KEGG" id="kbt:BCUE_0673"/>
<dbReference type="PATRIC" id="fig|1208922.3.peg.396"/>
<feature type="binding site" evidence="5">
    <location>
        <position position="83"/>
    </location>
    <ligand>
        <name>(2E)-4-hydroxy-3-methylbut-2-enyl diphosphate</name>
        <dbReference type="ChEBI" id="CHEBI:128753"/>
    </ligand>
</feature>
<keyword evidence="4 5" id="KW-0411">Iron-sulfur</keyword>
<dbReference type="UniPathway" id="UPA00059">
    <property type="reaction ID" value="UER00105"/>
</dbReference>
<feature type="binding site" evidence="5">
    <location>
        <position position="232"/>
    </location>
    <ligand>
        <name>isopentenyl diphosphate</name>
        <dbReference type="ChEBI" id="CHEBI:128769"/>
    </ligand>
</feature>
<feature type="binding site" evidence="5">
    <location>
        <position position="232"/>
    </location>
    <ligand>
        <name>(2E)-4-hydroxy-3-methylbut-2-enyl diphosphate</name>
        <dbReference type="ChEBI" id="CHEBI:128753"/>
    </ligand>
</feature>
<organism evidence="6 7">
    <name type="scientific">Candidatus Kinetoplastidibacterium blastocrithidiae TCC012E</name>
    <dbReference type="NCBI Taxonomy" id="1208922"/>
    <lineage>
        <taxon>Bacteria</taxon>
        <taxon>Pseudomonadati</taxon>
        <taxon>Pseudomonadota</taxon>
        <taxon>Betaproteobacteria</taxon>
        <taxon>Candidatus Kinetoplastidibacterium</taxon>
    </lineage>
</organism>
<dbReference type="Gene3D" id="3.40.50.11270">
    <property type="match status" value="1"/>
</dbReference>
<dbReference type="NCBIfam" id="TIGR00216">
    <property type="entry name" value="ispH_lytB"/>
    <property type="match status" value="1"/>
</dbReference>
<feature type="binding site" evidence="5">
    <location>
        <position position="50"/>
    </location>
    <ligand>
        <name>isopentenyl diphosphate</name>
        <dbReference type="ChEBI" id="CHEBI:128769"/>
    </ligand>
</feature>
<evidence type="ECO:0000313" key="6">
    <source>
        <dbReference type="EMBL" id="AGF49842.1"/>
    </source>
</evidence>
<feature type="binding site" evidence="5">
    <location>
        <position position="133"/>
    </location>
    <ligand>
        <name>(2E)-4-hydroxy-3-methylbut-2-enyl diphosphate</name>
        <dbReference type="ChEBI" id="CHEBI:128753"/>
    </ligand>
</feature>
<comment type="similarity">
    <text evidence="5">Belongs to the IspH family.</text>
</comment>
<dbReference type="CDD" id="cd13944">
    <property type="entry name" value="lytB_ispH"/>
    <property type="match status" value="1"/>
</dbReference>
<dbReference type="GO" id="GO:0019288">
    <property type="term" value="P:isopentenyl diphosphate biosynthetic process, methylerythritol 4-phosphate pathway"/>
    <property type="evidence" value="ECO:0007669"/>
    <property type="project" value="UniProtKB-UniRule"/>
</dbReference>
<dbReference type="UniPathway" id="UPA00056">
    <property type="reaction ID" value="UER00097"/>
</dbReference>
<feature type="binding site" evidence="5">
    <location>
        <position position="21"/>
    </location>
    <ligand>
        <name>[4Fe-4S] cluster</name>
        <dbReference type="ChEBI" id="CHEBI:49883"/>
    </ligand>
</feature>
<evidence type="ECO:0000256" key="1">
    <source>
        <dbReference type="ARBA" id="ARBA00022485"/>
    </source>
</evidence>
<feature type="binding site" evidence="5">
    <location>
        <position position="105"/>
    </location>
    <ligand>
        <name>[4Fe-4S] cluster</name>
        <dbReference type="ChEBI" id="CHEBI:49883"/>
    </ligand>
</feature>
<feature type="binding site" evidence="5">
    <location>
        <position position="50"/>
    </location>
    <ligand>
        <name>(2E)-4-hydroxy-3-methylbut-2-enyl diphosphate</name>
        <dbReference type="ChEBI" id="CHEBI:128753"/>
    </ligand>
</feature>
<dbReference type="NCBIfam" id="NF002188">
    <property type="entry name" value="PRK01045.1-2"/>
    <property type="match status" value="1"/>
</dbReference>
<keyword evidence="5 6" id="KW-0560">Oxidoreductase</keyword>
<protein>
    <recommendedName>
        <fullName evidence="5">4-hydroxy-3-methylbut-2-enyl diphosphate reductase</fullName>
        <shortName evidence="5">HMBPP reductase</shortName>
        <ecNumber evidence="5">1.17.7.4</ecNumber>
    </recommendedName>
</protein>
<comment type="pathway">
    <text evidence="5">Isoprenoid biosynthesis; isopentenyl diphosphate biosynthesis via DXP pathway; isopentenyl diphosphate from 1-deoxy-D-xylulose 5-phosphate: step 6/6.</text>
</comment>
<feature type="binding site" evidence="5">
    <location>
        <position position="203"/>
    </location>
    <ligand>
        <name>[4Fe-4S] cluster</name>
        <dbReference type="ChEBI" id="CHEBI:49883"/>
    </ligand>
</feature>
<sequence>MEFKVSVCKKNITLTSPRGFCAGVKRAISIVEKAIDIYGPQIYVNHEIVHNKHVINYFKDKGVIFVDNIIDVPEGMVIIFSAHGVSKDVISMAKKRKLLIIDATCPLVTKVHLEVLKMRRENREVIIIGHKNHPEVNGTLGQDTSGIYIVESVSDVLRLKVNDNLLLGYVTQTTLSIDDVICIEEALKNRFPMILGPKKSDICYATQNRQNALKHIVKECDLILIAGSANSSNSNRLLELAIQSGVESYLIDSFNSIDLLWLHGKKHIGITSGASAPEVIVDQIVEFLKRNGFGDDSVNFVSIIEENISFPLPKFPSK</sequence>
<evidence type="ECO:0000313" key="7">
    <source>
        <dbReference type="Proteomes" id="UP000011563"/>
    </source>
</evidence>
<dbReference type="InterPro" id="IPR003451">
    <property type="entry name" value="LytB/IspH"/>
</dbReference>
<comment type="cofactor">
    <cofactor evidence="5">
        <name>[4Fe-4S] cluster</name>
        <dbReference type="ChEBI" id="CHEBI:49883"/>
    </cofactor>
    <text evidence="5">Binds 1 [4Fe-4S] cluster per subunit.</text>
</comment>
<feature type="binding site" evidence="5">
    <location>
        <position position="133"/>
    </location>
    <ligand>
        <name>dimethylallyl diphosphate</name>
        <dbReference type="ChEBI" id="CHEBI:57623"/>
    </ligand>
</feature>
<feature type="binding site" evidence="5">
    <location>
        <position position="83"/>
    </location>
    <ligand>
        <name>dimethylallyl diphosphate</name>
        <dbReference type="ChEBI" id="CHEBI:57623"/>
    </ligand>
</feature>
<name>M1LWD9_9PROT</name>
<feature type="binding site" evidence="5">
    <location>
        <position position="233"/>
    </location>
    <ligand>
        <name>(2E)-4-hydroxy-3-methylbut-2-enyl diphosphate</name>
        <dbReference type="ChEBI" id="CHEBI:128753"/>
    </ligand>
</feature>
<feature type="binding site" evidence="5">
    <location>
        <position position="233"/>
    </location>
    <ligand>
        <name>dimethylallyl diphosphate</name>
        <dbReference type="ChEBI" id="CHEBI:57623"/>
    </ligand>
</feature>
<feature type="binding site" evidence="5">
    <location>
        <position position="83"/>
    </location>
    <ligand>
        <name>isopentenyl diphosphate</name>
        <dbReference type="ChEBI" id="CHEBI:128769"/>
    </ligand>
</feature>
<dbReference type="EMBL" id="CP003807">
    <property type="protein sequence ID" value="AGF49842.1"/>
    <property type="molecule type" value="Genomic_DNA"/>
</dbReference>
<dbReference type="GO" id="GO:0050992">
    <property type="term" value="P:dimethylallyl diphosphate biosynthetic process"/>
    <property type="evidence" value="ECO:0007669"/>
    <property type="project" value="UniProtKB-UniRule"/>
</dbReference>
<dbReference type="EC" id="1.17.7.4" evidence="5"/>
<reference evidence="6 7" key="1">
    <citation type="journal article" date="2013" name="Genome Biol. Evol.">
        <title>Genome evolution and phylogenomic analysis of candidatus kinetoplastibacterium, the betaproteobacterial endosymbionts of strigomonas and angomonas.</title>
        <authorList>
            <person name="Alves J.M."/>
            <person name="Serrano M.G."/>
            <person name="Maia da Silva F."/>
            <person name="Voegtly L.J."/>
            <person name="Matveyev A.V."/>
            <person name="Teixeira M.M."/>
            <person name="Camargo E.P."/>
            <person name="Buck G.A."/>
        </authorList>
    </citation>
    <scope>NUCLEOTIDE SEQUENCE [LARGE SCALE GENOMIC DNA]</scope>
    <source>
        <strain evidence="6 7">TCC012E</strain>
    </source>
</reference>
<dbReference type="GO" id="GO:0051539">
    <property type="term" value="F:4 iron, 4 sulfur cluster binding"/>
    <property type="evidence" value="ECO:0007669"/>
    <property type="project" value="UniProtKB-UniRule"/>
</dbReference>
<gene>
    <name evidence="5" type="primary">ispH</name>
    <name evidence="6" type="ORF">BCUE_0673</name>
</gene>
<dbReference type="GO" id="GO:0046872">
    <property type="term" value="F:metal ion binding"/>
    <property type="evidence" value="ECO:0007669"/>
    <property type="project" value="UniProtKB-KW"/>
</dbReference>
<dbReference type="HAMAP" id="MF_00191">
    <property type="entry name" value="IspH"/>
    <property type="match status" value="1"/>
</dbReference>
<feature type="binding site" evidence="5">
    <location>
        <position position="173"/>
    </location>
    <ligand>
        <name>(2E)-4-hydroxy-3-methylbut-2-enyl diphosphate</name>
        <dbReference type="ChEBI" id="CHEBI:128753"/>
    </ligand>
</feature>
<feature type="binding site" evidence="5">
    <location>
        <position position="275"/>
    </location>
    <ligand>
        <name>(2E)-4-hydroxy-3-methylbut-2-enyl diphosphate</name>
        <dbReference type="ChEBI" id="CHEBI:128753"/>
    </ligand>
</feature>
<dbReference type="Proteomes" id="UP000011563">
    <property type="component" value="Chromosome"/>
</dbReference>
<evidence type="ECO:0000256" key="5">
    <source>
        <dbReference type="HAMAP-Rule" id="MF_00191"/>
    </source>
</evidence>
<feature type="binding site" evidence="5">
    <location>
        <position position="231"/>
    </location>
    <ligand>
        <name>(2E)-4-hydroxy-3-methylbut-2-enyl diphosphate</name>
        <dbReference type="ChEBI" id="CHEBI:128753"/>
    </ligand>
</feature>
<dbReference type="PANTHER" id="PTHR30426:SF0">
    <property type="entry name" value="4-HYDROXY-3-METHYLBUT-2-ENYL DIPHOSPHATE REDUCTASE"/>
    <property type="match status" value="1"/>
</dbReference>
<evidence type="ECO:0000256" key="3">
    <source>
        <dbReference type="ARBA" id="ARBA00023004"/>
    </source>
</evidence>
<feature type="binding site" evidence="5">
    <location>
        <position position="231"/>
    </location>
    <ligand>
        <name>dimethylallyl diphosphate</name>
        <dbReference type="ChEBI" id="CHEBI:57623"/>
    </ligand>
</feature>
<comment type="catalytic activity">
    <reaction evidence="5">
        <text>isopentenyl diphosphate + 2 oxidized [2Fe-2S]-[ferredoxin] + H2O = (2E)-4-hydroxy-3-methylbut-2-enyl diphosphate + 2 reduced [2Fe-2S]-[ferredoxin] + 2 H(+)</text>
        <dbReference type="Rhea" id="RHEA:24488"/>
        <dbReference type="Rhea" id="RHEA-COMP:10000"/>
        <dbReference type="Rhea" id="RHEA-COMP:10001"/>
        <dbReference type="ChEBI" id="CHEBI:15377"/>
        <dbReference type="ChEBI" id="CHEBI:15378"/>
        <dbReference type="ChEBI" id="CHEBI:33737"/>
        <dbReference type="ChEBI" id="CHEBI:33738"/>
        <dbReference type="ChEBI" id="CHEBI:128753"/>
        <dbReference type="ChEBI" id="CHEBI:128769"/>
        <dbReference type="EC" id="1.17.7.4"/>
    </reaction>
</comment>
<keyword evidence="5" id="KW-0414">Isoprene biosynthesis</keyword>
<feature type="binding site" evidence="5">
    <location>
        <position position="133"/>
    </location>
    <ligand>
        <name>isopentenyl diphosphate</name>
        <dbReference type="ChEBI" id="CHEBI:128769"/>
    </ligand>
</feature>
<comment type="function">
    <text evidence="5">Catalyzes the conversion of 1-hydroxy-2-methyl-2-(E)-butenyl 4-diphosphate (HMBPP) into a mixture of isopentenyl diphosphate (IPP) and dimethylallyl diphosphate (DMAPP). Acts in the terminal step of the DOXP/MEP pathway for isoprenoid precursor biosynthesis.</text>
</comment>
<feature type="binding site" evidence="5">
    <location>
        <position position="233"/>
    </location>
    <ligand>
        <name>isopentenyl diphosphate</name>
        <dbReference type="ChEBI" id="CHEBI:128769"/>
    </ligand>
</feature>
<dbReference type="Gene3D" id="3.40.1010.20">
    <property type="entry name" value="4-hydroxy-3-methylbut-2-enyl diphosphate reductase, catalytic domain"/>
    <property type="match status" value="2"/>
</dbReference>
<dbReference type="PANTHER" id="PTHR30426">
    <property type="entry name" value="4-HYDROXY-3-METHYLBUT-2-ENYL DIPHOSPHATE REDUCTASE"/>
    <property type="match status" value="1"/>
</dbReference>
<dbReference type="HOGENOM" id="CLU_027486_1_0_4"/>
<comment type="catalytic activity">
    <reaction evidence="5">
        <text>dimethylallyl diphosphate + 2 oxidized [2Fe-2S]-[ferredoxin] + H2O = (2E)-4-hydroxy-3-methylbut-2-enyl diphosphate + 2 reduced [2Fe-2S]-[ferredoxin] + 2 H(+)</text>
        <dbReference type="Rhea" id="RHEA:24825"/>
        <dbReference type="Rhea" id="RHEA-COMP:10000"/>
        <dbReference type="Rhea" id="RHEA-COMP:10001"/>
        <dbReference type="ChEBI" id="CHEBI:15377"/>
        <dbReference type="ChEBI" id="CHEBI:15378"/>
        <dbReference type="ChEBI" id="CHEBI:33737"/>
        <dbReference type="ChEBI" id="CHEBI:33738"/>
        <dbReference type="ChEBI" id="CHEBI:57623"/>
        <dbReference type="ChEBI" id="CHEBI:128753"/>
        <dbReference type="EC" id="1.17.7.4"/>
    </reaction>
</comment>
<feature type="binding site" evidence="5">
    <location>
        <position position="50"/>
    </location>
    <ligand>
        <name>dimethylallyl diphosphate</name>
        <dbReference type="ChEBI" id="CHEBI:57623"/>
    </ligand>
</feature>
<dbReference type="AlphaFoldDB" id="M1LWD9"/>
<feature type="binding site" evidence="5">
    <location>
        <position position="232"/>
    </location>
    <ligand>
        <name>dimethylallyl diphosphate</name>
        <dbReference type="ChEBI" id="CHEBI:57623"/>
    </ligand>
</feature>
<keyword evidence="7" id="KW-1185">Reference proteome</keyword>
<feature type="binding site" evidence="5">
    <location>
        <position position="275"/>
    </location>
    <ligand>
        <name>isopentenyl diphosphate</name>
        <dbReference type="ChEBI" id="CHEBI:128769"/>
    </ligand>
</feature>
<keyword evidence="2 5" id="KW-0479">Metal-binding</keyword>